<name>A0A0F8XWU7_9ZZZZ</name>
<sequence length="92" mass="10223">MRTPQQVYLEAARMLAEGESEFSCFAVEEAGGASDLFLFQLSVNYLTTFSSGGNSISFCDAIEDFAEGDEEKANNLRVLMTTLMAVCWKDFR</sequence>
<organism evidence="1">
    <name type="scientific">marine sediment metagenome</name>
    <dbReference type="NCBI Taxonomy" id="412755"/>
    <lineage>
        <taxon>unclassified sequences</taxon>
        <taxon>metagenomes</taxon>
        <taxon>ecological metagenomes</taxon>
    </lineage>
</organism>
<dbReference type="EMBL" id="LAZR01056784">
    <property type="protein sequence ID" value="KKK73443.1"/>
    <property type="molecule type" value="Genomic_DNA"/>
</dbReference>
<dbReference type="AlphaFoldDB" id="A0A0F8XWU7"/>
<evidence type="ECO:0000313" key="1">
    <source>
        <dbReference type="EMBL" id="KKK73443.1"/>
    </source>
</evidence>
<proteinExistence type="predicted"/>
<accession>A0A0F8XWU7</accession>
<reference evidence="1" key="1">
    <citation type="journal article" date="2015" name="Nature">
        <title>Complex archaea that bridge the gap between prokaryotes and eukaryotes.</title>
        <authorList>
            <person name="Spang A."/>
            <person name="Saw J.H."/>
            <person name="Jorgensen S.L."/>
            <person name="Zaremba-Niedzwiedzka K."/>
            <person name="Martijn J."/>
            <person name="Lind A.E."/>
            <person name="van Eijk R."/>
            <person name="Schleper C."/>
            <person name="Guy L."/>
            <person name="Ettema T.J."/>
        </authorList>
    </citation>
    <scope>NUCLEOTIDE SEQUENCE</scope>
</reference>
<gene>
    <name evidence="1" type="ORF">LCGC14_2893760</name>
</gene>
<protein>
    <submittedName>
        <fullName evidence="1">Uncharacterized protein</fullName>
    </submittedName>
</protein>
<comment type="caution">
    <text evidence="1">The sequence shown here is derived from an EMBL/GenBank/DDBJ whole genome shotgun (WGS) entry which is preliminary data.</text>
</comment>